<proteinExistence type="predicted"/>
<evidence type="ECO:0000256" key="2">
    <source>
        <dbReference type="ARBA" id="ARBA00022679"/>
    </source>
</evidence>
<evidence type="ECO:0000256" key="3">
    <source>
        <dbReference type="ARBA" id="ARBA00022695"/>
    </source>
</evidence>
<dbReference type="InterPro" id="IPR008686">
    <property type="entry name" value="RNA_pol_mitovir"/>
</dbReference>
<evidence type="ECO:0000256" key="1">
    <source>
        <dbReference type="ARBA" id="ARBA00022484"/>
    </source>
</evidence>
<keyword evidence="3" id="KW-0548">Nucleotidyltransferase</keyword>
<dbReference type="Pfam" id="PF05919">
    <property type="entry name" value="Mitovir_RNA_pol"/>
    <property type="match status" value="1"/>
</dbReference>
<organism evidence="4">
    <name type="scientific">Plasmopara viticola lesion associated mitovirus 1</name>
    <dbReference type="NCBI Taxonomy" id="2719434"/>
    <lineage>
        <taxon>Viruses</taxon>
        <taxon>Riboviria</taxon>
        <taxon>Orthornavirae</taxon>
        <taxon>Lenarviricota</taxon>
        <taxon>Howeltoviricetes</taxon>
        <taxon>Cryppavirales</taxon>
        <taxon>Mitoviridae</taxon>
        <taxon>Mitovirus</taxon>
    </lineage>
</organism>
<dbReference type="EMBL" id="MN539763">
    <property type="protein sequence ID" value="QIR30225.1"/>
    <property type="molecule type" value="Genomic_RNA"/>
</dbReference>
<dbReference type="InterPro" id="IPR043502">
    <property type="entry name" value="DNA/RNA_pol_sf"/>
</dbReference>
<protein>
    <submittedName>
        <fullName evidence="4">RNA-dependent RNA polymerase</fullName>
    </submittedName>
</protein>
<reference evidence="4" key="1">
    <citation type="journal article" date="2020" name="Virus Evol.">
        <title>Analysis of the virome associated to grapevine downy mildew lesions reveals new mycovirus lineages.</title>
        <authorList>
            <person name="Chiapello M."/>
            <person name="Rodriguez-Romero J."/>
            <person name="Ayllon M.A."/>
            <person name="Turina M."/>
        </authorList>
    </citation>
    <scope>NUCLEOTIDE SEQUENCE</scope>
    <source>
        <strain evidence="4">DMG-A_DN29662</strain>
    </source>
</reference>
<dbReference type="GO" id="GO:0003968">
    <property type="term" value="F:RNA-directed RNA polymerase activity"/>
    <property type="evidence" value="ECO:0007669"/>
    <property type="project" value="UniProtKB-KW"/>
</dbReference>
<keyword evidence="2" id="KW-0808">Transferase</keyword>
<keyword evidence="1 4" id="KW-0696">RNA-directed RNA polymerase</keyword>
<name>A0A6G9RTJ5_9VIRU</name>
<evidence type="ECO:0000313" key="4">
    <source>
        <dbReference type="EMBL" id="QIR30225.1"/>
    </source>
</evidence>
<accession>A0A6G9RTJ5</accession>
<dbReference type="PANTHER" id="PTHR34456:SF13">
    <property type="entry name" value="REVERSE TRANSCRIPTASE DOMAIN-CONTAINING PROTEIN"/>
    <property type="match status" value="1"/>
</dbReference>
<dbReference type="SUPFAM" id="SSF56672">
    <property type="entry name" value="DNA/RNA polymerases"/>
    <property type="match status" value="1"/>
</dbReference>
<dbReference type="PANTHER" id="PTHR34456">
    <property type="entry name" value="MITOVIRUS RNA-DEPENDENT RNA POLYMERASE"/>
    <property type="match status" value="1"/>
</dbReference>
<sequence length="640" mass="73940">MVRDRGLKSTLQYFKCCRLAFTKHMSGCPIYTMEGVKLDSRGLPSWMKLPNRELLPEETRVILSLLALGRSFTTPPSLDVQPIISKWGGALPFITKRELLHIFRCLGIRRWEWTWGGYHFSTKSGPNGQAMAGSMADIMALPEELKSCLDLVSGGFLSEAFAYLSQGSGALVKLWYRVFPPYPTTSRFRKLSYFADREGKTRVIAILDYWSQATLKPLHDHLNVVLKGIKNDCTFNQDSFKTILPSTGPYHSLDLQNATDRMPLALQKMVLSNIIGKNQADVWGRILTRWEYQSEAGPVFYQTGQPMGAYSSWPVMAITHHFLVRWAALRCGKPHFERYCLLGDDIVIADDSVACQYRELLSILDMPISETKTHVSQHTYEFAKRWIQKGVEVTPFAWHGLLETWKRYYLFSNFTNNQRRHNWLLRDGDPEWLLEKMMILRGKVRQAPTAIKFFKFFTLLHTVLSKEFTEWDREKAALTLEKVLALPIPENYTPIRWIKELAYRILKLQCKQEEDKLLKSKTDIVNKIRTEFGKMSSDLQPLQTVLESALEYHPLHAAILLSQQKATSNMIKLMMSTDEDLWEWILSKDFVGNNISSDIFNMRGSKTRMVSASTIVKPILEEWKMYLLEEKNKIHPPSRD</sequence>